<dbReference type="SMART" id="SM00320">
    <property type="entry name" value="WD40"/>
    <property type="match status" value="5"/>
</dbReference>
<organism evidence="4 5">
    <name type="scientific">Silurus meridionalis</name>
    <name type="common">Southern catfish</name>
    <name type="synonym">Silurus soldatovi meridionalis</name>
    <dbReference type="NCBI Taxonomy" id="175797"/>
    <lineage>
        <taxon>Eukaryota</taxon>
        <taxon>Metazoa</taxon>
        <taxon>Chordata</taxon>
        <taxon>Craniata</taxon>
        <taxon>Vertebrata</taxon>
        <taxon>Euteleostomi</taxon>
        <taxon>Actinopterygii</taxon>
        <taxon>Neopterygii</taxon>
        <taxon>Teleostei</taxon>
        <taxon>Ostariophysi</taxon>
        <taxon>Siluriformes</taxon>
        <taxon>Siluridae</taxon>
        <taxon>Silurus</taxon>
    </lineage>
</organism>
<dbReference type="Proteomes" id="UP000606274">
    <property type="component" value="Unassembled WGS sequence"/>
</dbReference>
<feature type="compositionally biased region" description="Polar residues" evidence="2">
    <location>
        <begin position="67"/>
        <end position="79"/>
    </location>
</feature>
<feature type="region of interest" description="Disordered" evidence="2">
    <location>
        <begin position="38"/>
        <end position="116"/>
    </location>
</feature>
<dbReference type="InterPro" id="IPR053053">
    <property type="entry name" value="WD_repeat_protein"/>
</dbReference>
<feature type="repeat" description="WD" evidence="1">
    <location>
        <begin position="148"/>
        <end position="183"/>
    </location>
</feature>
<dbReference type="CDD" id="cd00200">
    <property type="entry name" value="WD40"/>
    <property type="match status" value="1"/>
</dbReference>
<comment type="caution">
    <text evidence="4">The sequence shown here is derived from an EMBL/GenBank/DDBJ whole genome shotgun (WGS) entry which is preliminary data.</text>
</comment>
<feature type="domain" description="Anaphase-promoting complex subunit 4-like WD40" evidence="3">
    <location>
        <begin position="365"/>
        <end position="427"/>
    </location>
</feature>
<sequence>MNSLVDYDCDSEDSLEAEETISESQETIQSFALHLKRPRVHDHELKSDEYKTPSGSEQLKTACPALSQASASLKRSQPTPGGLRPYVSKRQRMITSQPKSAPVLQTENSPEPPTTNLRLLSEVSDRVQPFLGTKVVQGKLPKRVQHQLHGHHGPVNTVQWCPVPHLSHLLLSASMDKTFKVWDGAGSGRCLQTYSTHCGAVRSAHWLPCGRRILCGSFDNTASVTDLETGQVVTRVDNTFKVSCLAFQPSDPALFLCGGFSSDVKAWDSRTCKMVRLYKAGIQQTLDILFLGEGKEFVTSSDVVSRDSADRTLIAWDFGTTAKISNQIYHERYTCPSLAMHPQEDSFVAQTNGNYIALFSAEKPYRMNKRKRYEGHKVEGYAVQCQWSSDGTILTTGSSTGSVHFYEFQSARCLLTLQAHQQACVCASYHPVIPAVVATCDWGGEIKIWNQQP</sequence>
<dbReference type="OrthoDB" id="256303at2759"/>
<evidence type="ECO:0000313" key="4">
    <source>
        <dbReference type="EMBL" id="KAF7704124.1"/>
    </source>
</evidence>
<dbReference type="PROSITE" id="PS50082">
    <property type="entry name" value="WD_REPEATS_2"/>
    <property type="match status" value="1"/>
</dbReference>
<dbReference type="InterPro" id="IPR001680">
    <property type="entry name" value="WD40_rpt"/>
</dbReference>
<dbReference type="PANTHER" id="PTHR44566">
    <property type="entry name" value="TRANSDUCIN/WD40 REPEAT-LIKE SUPERFAMILY PROTEIN"/>
    <property type="match status" value="1"/>
</dbReference>
<evidence type="ECO:0000256" key="1">
    <source>
        <dbReference type="PROSITE-ProRule" id="PRU00221"/>
    </source>
</evidence>
<accession>A0A8T0BAN4</accession>
<gene>
    <name evidence="4" type="ORF">HF521_021196</name>
</gene>
<dbReference type="PROSITE" id="PS50294">
    <property type="entry name" value="WD_REPEATS_REGION"/>
    <property type="match status" value="1"/>
</dbReference>
<dbReference type="SUPFAM" id="SSF50978">
    <property type="entry name" value="WD40 repeat-like"/>
    <property type="match status" value="1"/>
</dbReference>
<evidence type="ECO:0000313" key="5">
    <source>
        <dbReference type="Proteomes" id="UP000606274"/>
    </source>
</evidence>
<evidence type="ECO:0000256" key="2">
    <source>
        <dbReference type="SAM" id="MobiDB-lite"/>
    </source>
</evidence>
<name>A0A8T0BAN4_SILME</name>
<dbReference type="AlphaFoldDB" id="A0A8T0BAN4"/>
<feature type="compositionally biased region" description="Polar residues" evidence="2">
    <location>
        <begin position="93"/>
        <end position="116"/>
    </location>
</feature>
<feature type="compositionally biased region" description="Acidic residues" evidence="2">
    <location>
        <begin position="7"/>
        <end position="21"/>
    </location>
</feature>
<keyword evidence="1" id="KW-0853">WD repeat</keyword>
<dbReference type="Pfam" id="PF00400">
    <property type="entry name" value="WD40"/>
    <property type="match status" value="2"/>
</dbReference>
<reference evidence="4" key="1">
    <citation type="submission" date="2020-08" db="EMBL/GenBank/DDBJ databases">
        <title>Chromosome-level assembly of Southern catfish (Silurus meridionalis) provides insights into visual adaptation to the nocturnal and benthic lifestyles.</title>
        <authorList>
            <person name="Zhang Y."/>
            <person name="Wang D."/>
            <person name="Peng Z."/>
        </authorList>
    </citation>
    <scope>NUCLEOTIDE SEQUENCE</scope>
    <source>
        <strain evidence="4">SWU-2019-XX</strain>
        <tissue evidence="4">Muscle</tissue>
    </source>
</reference>
<feature type="compositionally biased region" description="Basic and acidic residues" evidence="2">
    <location>
        <begin position="41"/>
        <end position="51"/>
    </location>
</feature>
<dbReference type="EMBL" id="JABFDY010000008">
    <property type="protein sequence ID" value="KAF7704124.1"/>
    <property type="molecule type" value="Genomic_DNA"/>
</dbReference>
<dbReference type="InterPro" id="IPR024977">
    <property type="entry name" value="Apc4-like_WD40_dom"/>
</dbReference>
<feature type="region of interest" description="Disordered" evidence="2">
    <location>
        <begin position="1"/>
        <end position="26"/>
    </location>
</feature>
<dbReference type="InterPro" id="IPR015943">
    <property type="entry name" value="WD40/YVTN_repeat-like_dom_sf"/>
</dbReference>
<dbReference type="PANTHER" id="PTHR44566:SF1">
    <property type="entry name" value="WD REPEAT-CONTAINING PROTEIN 25"/>
    <property type="match status" value="1"/>
</dbReference>
<keyword evidence="5" id="KW-1185">Reference proteome</keyword>
<dbReference type="InterPro" id="IPR036322">
    <property type="entry name" value="WD40_repeat_dom_sf"/>
</dbReference>
<protein>
    <recommendedName>
        <fullName evidence="3">Anaphase-promoting complex subunit 4-like WD40 domain-containing protein</fullName>
    </recommendedName>
</protein>
<dbReference type="Gene3D" id="2.130.10.10">
    <property type="entry name" value="YVTN repeat-like/Quinoprotein amine dehydrogenase"/>
    <property type="match status" value="1"/>
</dbReference>
<proteinExistence type="predicted"/>
<dbReference type="Pfam" id="PF12894">
    <property type="entry name" value="ANAPC4_WD40"/>
    <property type="match status" value="1"/>
</dbReference>
<evidence type="ECO:0000259" key="3">
    <source>
        <dbReference type="Pfam" id="PF12894"/>
    </source>
</evidence>